<dbReference type="RefSeq" id="WP_052950434.1">
    <property type="nucleotide sequence ID" value="NZ_FQVC01000017.1"/>
</dbReference>
<evidence type="ECO:0000313" key="2">
    <source>
        <dbReference type="EMBL" id="SHF90511.1"/>
    </source>
</evidence>
<evidence type="ECO:0000256" key="1">
    <source>
        <dbReference type="SAM" id="SignalP"/>
    </source>
</evidence>
<name>A0A1M5FH95_9HYPH</name>
<feature type="signal peptide" evidence="1">
    <location>
        <begin position="1"/>
        <end position="18"/>
    </location>
</feature>
<proteinExistence type="predicted"/>
<sequence>MRLILLFLATLLVMPVQAQYWTHYENDAFGYEIDIPPGYENYMDSADGNGAVFMLVGMQQELTVWGEALEADSGDFTDAAQRALDSDIADGWAITYQVATPDWASWSGVKDGQVLYRRMIILCDRQSHASFRSVYPSQDLPGMHPVLEGLVRSFVPTAC</sequence>
<dbReference type="Proteomes" id="UP000184533">
    <property type="component" value="Unassembled WGS sequence"/>
</dbReference>
<gene>
    <name evidence="2" type="ORF">SAMN02745223_03840</name>
</gene>
<accession>A0A1M5FH95</accession>
<protein>
    <submittedName>
        <fullName evidence="2">Uncharacterized protein</fullName>
    </submittedName>
</protein>
<dbReference type="OrthoDB" id="996425at2"/>
<dbReference type="EMBL" id="FQVC01000017">
    <property type="protein sequence ID" value="SHF90511.1"/>
    <property type="molecule type" value="Genomic_DNA"/>
</dbReference>
<reference evidence="2 3" key="1">
    <citation type="submission" date="2016-11" db="EMBL/GenBank/DDBJ databases">
        <authorList>
            <person name="Jaros S."/>
            <person name="Januszkiewicz K."/>
            <person name="Wedrychowicz H."/>
        </authorList>
    </citation>
    <scope>NUCLEOTIDE SEQUENCE [LARGE SCALE GENOMIC DNA]</scope>
    <source>
        <strain evidence="2 3">DSM 17137</strain>
    </source>
</reference>
<keyword evidence="1" id="KW-0732">Signal</keyword>
<feature type="chain" id="PRO_5009910141" evidence="1">
    <location>
        <begin position="19"/>
        <end position="159"/>
    </location>
</feature>
<evidence type="ECO:0000313" key="3">
    <source>
        <dbReference type="Proteomes" id="UP000184533"/>
    </source>
</evidence>
<organism evidence="2 3">
    <name type="scientific">Devosia limi DSM 17137</name>
    <dbReference type="NCBI Taxonomy" id="1121477"/>
    <lineage>
        <taxon>Bacteria</taxon>
        <taxon>Pseudomonadati</taxon>
        <taxon>Pseudomonadota</taxon>
        <taxon>Alphaproteobacteria</taxon>
        <taxon>Hyphomicrobiales</taxon>
        <taxon>Devosiaceae</taxon>
        <taxon>Devosia</taxon>
    </lineage>
</organism>
<dbReference type="AlphaFoldDB" id="A0A1M5FH95"/>